<name>A0A3S4GCV5_SERRU</name>
<dbReference type="AlphaFoldDB" id="A0A3S4GCV5"/>
<dbReference type="Gene3D" id="1.20.1090.10">
    <property type="entry name" value="Dehydroquinate synthase-like - alpha domain"/>
    <property type="match status" value="1"/>
</dbReference>
<evidence type="ECO:0000313" key="2">
    <source>
        <dbReference type="EMBL" id="VEA71524.1"/>
    </source>
</evidence>
<proteinExistence type="predicted"/>
<feature type="compositionally biased region" description="Basic and acidic residues" evidence="1">
    <location>
        <begin position="67"/>
        <end position="80"/>
    </location>
</feature>
<dbReference type="SUPFAM" id="SSF56796">
    <property type="entry name" value="Dehydroquinate synthase-like"/>
    <property type="match status" value="1"/>
</dbReference>
<evidence type="ECO:0000256" key="1">
    <source>
        <dbReference type="SAM" id="MobiDB-lite"/>
    </source>
</evidence>
<reference evidence="2 3" key="1">
    <citation type="submission" date="2018-12" db="EMBL/GenBank/DDBJ databases">
        <authorList>
            <consortium name="Pathogen Informatics"/>
        </authorList>
    </citation>
    <scope>NUCLEOTIDE SEQUENCE [LARGE SCALE GENOMIC DNA]</scope>
    <source>
        <strain evidence="2 3">NCTC9419</strain>
    </source>
</reference>
<feature type="region of interest" description="Disordered" evidence="1">
    <location>
        <begin position="52"/>
        <end position="80"/>
    </location>
</feature>
<gene>
    <name evidence="2" type="ORF">NCTC9419_03085</name>
</gene>
<protein>
    <submittedName>
        <fullName evidence="2">Bifunctional acetaldehyde-CoA/alcohol dehydrogenase</fullName>
    </submittedName>
</protein>
<dbReference type="Proteomes" id="UP000271603">
    <property type="component" value="Chromosome"/>
</dbReference>
<accession>A0A3S4GCV5</accession>
<organism evidence="2 3">
    <name type="scientific">Serratia rubidaea</name>
    <name type="common">Serratia marinorubra</name>
    <dbReference type="NCBI Taxonomy" id="61652"/>
    <lineage>
        <taxon>Bacteria</taxon>
        <taxon>Pseudomonadati</taxon>
        <taxon>Pseudomonadota</taxon>
        <taxon>Gammaproteobacteria</taxon>
        <taxon>Enterobacterales</taxon>
        <taxon>Yersiniaceae</taxon>
        <taxon>Serratia</taxon>
    </lineage>
</organism>
<sequence>MPASLYAAGLDEHRFQVCLSEMAHQALHDSCTPTNPRAVSLADLESMLRRAYHGGGNGNDPSSSLRTLRDDVQGEGIRRD</sequence>
<dbReference type="EMBL" id="LR134155">
    <property type="protein sequence ID" value="VEA71524.1"/>
    <property type="molecule type" value="Genomic_DNA"/>
</dbReference>
<evidence type="ECO:0000313" key="3">
    <source>
        <dbReference type="Proteomes" id="UP000271603"/>
    </source>
</evidence>